<sequence>MDATAALDALNRLIFAKTGKQLNTLQSAVFCGTWLGQKYQDIAASCHCSDAHIKTVGAELWELLSQLLGEPVSKKNLRSALERWDAASFLPDADPASVTCDWEFPEGQVRVGSRFYIQRPPIEDRCYQTLLQPGALLRIKAPRQMGKTSLLARMLHHAQQQGMRTIMLDLQFVDSKIFQDLDRFLQWFCARVTRGLELPLQLADYWHDIFGSKTSCKDYFEGYLLPQLEQPLVLALDEVDEVFQYPEIADNFFALLRGWHEDAKNNELWQKLRLVLAHSTEGYIPLNINQSPFNVGLPIELPEFNAAQISTLAHCYGLAWQTAQVEQLMNLVGGHPYLTHIALYHMASEQLPLEAFLRLALTEAGLYSNHLRRHLLVLQQQPQLASVVGQLARQSATETPPNLTAVEIFQLHRMGLIQLQGSQVRLRCELYRQYFSDRL</sequence>
<dbReference type="Pfam" id="PF14516">
    <property type="entry name" value="AAA_35"/>
    <property type="match status" value="1"/>
</dbReference>
<feature type="domain" description="vWA-MoxR associated protein N-terminal HTH" evidence="1">
    <location>
        <begin position="1"/>
        <end position="83"/>
    </location>
</feature>
<dbReference type="InterPro" id="IPR027417">
    <property type="entry name" value="P-loop_NTPase"/>
</dbReference>
<dbReference type="EMBL" id="CP053586">
    <property type="protein sequence ID" value="WNZ26713.1"/>
    <property type="molecule type" value="Genomic_DNA"/>
</dbReference>
<organism evidence="2">
    <name type="scientific">Leptolyngbya sp. NK1-12</name>
    <dbReference type="NCBI Taxonomy" id="2547451"/>
    <lineage>
        <taxon>Bacteria</taxon>
        <taxon>Bacillati</taxon>
        <taxon>Cyanobacteriota</taxon>
        <taxon>Cyanophyceae</taxon>
        <taxon>Leptolyngbyales</taxon>
        <taxon>Leptolyngbyaceae</taxon>
        <taxon>Leptolyngbya group</taxon>
        <taxon>Leptolyngbya</taxon>
    </lineage>
</organism>
<dbReference type="AlphaFoldDB" id="A0AA96WJU2"/>
<evidence type="ECO:0000313" key="2">
    <source>
        <dbReference type="EMBL" id="WNZ26713.1"/>
    </source>
</evidence>
<gene>
    <name evidence="2" type="ORF">HJG54_20290</name>
</gene>
<reference evidence="2" key="1">
    <citation type="submission" date="2020-05" db="EMBL/GenBank/DDBJ databases">
        <authorList>
            <person name="Zhu T."/>
            <person name="Keshari N."/>
            <person name="Lu X."/>
        </authorList>
    </citation>
    <scope>NUCLEOTIDE SEQUENCE</scope>
    <source>
        <strain evidence="2">NK1-12</strain>
    </source>
</reference>
<name>A0AA96WJU2_9CYAN</name>
<proteinExistence type="predicted"/>
<dbReference type="InterPro" id="IPR058651">
    <property type="entry name" value="HTH_VMAP-M9"/>
</dbReference>
<protein>
    <recommendedName>
        <fullName evidence="1">vWA-MoxR associated protein N-terminal HTH domain-containing protein</fullName>
    </recommendedName>
</protein>
<evidence type="ECO:0000259" key="1">
    <source>
        <dbReference type="Pfam" id="PF26355"/>
    </source>
</evidence>
<dbReference type="SUPFAM" id="SSF52540">
    <property type="entry name" value="P-loop containing nucleoside triphosphate hydrolases"/>
    <property type="match status" value="1"/>
</dbReference>
<accession>A0AA96WJU2</accession>
<dbReference type="Pfam" id="PF26355">
    <property type="entry name" value="HTH_VMAP-M9"/>
    <property type="match status" value="1"/>
</dbReference>
<dbReference type="Gene3D" id="3.40.50.300">
    <property type="entry name" value="P-loop containing nucleotide triphosphate hydrolases"/>
    <property type="match status" value="1"/>
</dbReference>